<evidence type="ECO:0000313" key="9">
    <source>
        <dbReference type="Proteomes" id="UP000221138"/>
    </source>
</evidence>
<evidence type="ECO:0000313" key="1">
    <source>
        <dbReference type="EMBL" id="AOO15104.1"/>
    </source>
</evidence>
<name>A0A1D7SRL8_9CAUD</name>
<dbReference type="Proteomes" id="UP000221266">
    <property type="component" value="Segment"/>
</dbReference>
<organism evidence="3 11">
    <name type="scientific">Cyanophage S-RIM12</name>
    <dbReference type="NCBI Taxonomy" id="1278402"/>
    <lineage>
        <taxon>Viruses</taxon>
        <taxon>Duplodnaviria</taxon>
        <taxon>Heunggongvirae</taxon>
        <taxon>Uroviricota</taxon>
        <taxon>Caudoviricetes</taxon>
        <taxon>Pantevenvirales</taxon>
        <taxon>Kyanoviridae</taxon>
        <taxon>Brizovirus</taxon>
        <taxon>Brizovirus syn33</taxon>
    </lineage>
</organism>
<dbReference type="Proteomes" id="UP000223861">
    <property type="component" value="Segment"/>
</dbReference>
<evidence type="ECO:0000313" key="5">
    <source>
        <dbReference type="EMBL" id="AOO17033.1"/>
    </source>
</evidence>
<dbReference type="Proteomes" id="UP000224562">
    <property type="component" value="Segment"/>
</dbReference>
<dbReference type="Proteomes" id="UP000226193">
    <property type="component" value="Segment"/>
</dbReference>
<dbReference type="Proteomes" id="UP000221138">
    <property type="component" value="Segment"/>
</dbReference>
<evidence type="ECO:0000313" key="11">
    <source>
        <dbReference type="Proteomes" id="UP000223079"/>
    </source>
</evidence>
<reference evidence="9 10" key="1">
    <citation type="journal article" date="2016" name="Environ. Microbiol.">
        <title>Genomic diversification of marine cyanophages into stable ecotypes.</title>
        <authorList>
            <person name="Marston M.F."/>
            <person name="Martiny J.B."/>
        </authorList>
    </citation>
    <scope>NUCLEOTIDE SEQUENCE [LARGE SCALE GENOMIC DNA]</scope>
    <source>
        <strain evidence="1">Np_14_0310</strain>
        <strain evidence="2">Np_22_1112</strain>
        <strain evidence="3">RW_04_0709</strain>
        <strain evidence="4">RW_14_0101</strain>
        <strain evidence="5">RW_22_0110</strain>
        <strain evidence="6">RW_27_0310</strain>
        <strain evidence="7">RW_28_1109</strain>
        <strain evidence="8">RW_29_1109</strain>
    </source>
</reference>
<dbReference type="EMBL" id="KX349307">
    <property type="protein sequence ID" value="AOO15104.1"/>
    <property type="molecule type" value="Genomic_DNA"/>
</dbReference>
<evidence type="ECO:0000313" key="7">
    <source>
        <dbReference type="EMBL" id="AOO17679.1"/>
    </source>
</evidence>
<dbReference type="EMBL" id="KX349319">
    <property type="protein sequence ID" value="AOO17679.1"/>
    <property type="molecule type" value="Genomic_DNA"/>
</dbReference>
<dbReference type="EMBL" id="KX349309">
    <property type="protein sequence ID" value="AOO15531.1"/>
    <property type="molecule type" value="Genomic_DNA"/>
</dbReference>
<dbReference type="Proteomes" id="UP000223079">
    <property type="component" value="Segment"/>
</dbReference>
<gene>
    <name evidence="2" type="ORF">Np121112_045</name>
    <name evidence="1" type="ORF">Np140310_045</name>
    <name evidence="3" type="ORF">RW040709_045</name>
    <name evidence="4" type="ORF">RW140101_045</name>
    <name evidence="5" type="ORF">RW220110_045</name>
    <name evidence="6" type="ORF">RW270310_045</name>
    <name evidence="7" type="ORF">RW281109_045</name>
    <name evidence="8" type="ORF">RW291109_045</name>
</gene>
<accession>A0A1D7SRL8</accession>
<evidence type="ECO:0000313" key="10">
    <source>
        <dbReference type="Proteomes" id="UP000221266"/>
    </source>
</evidence>
<dbReference type="EMBL" id="KX349315">
    <property type="protein sequence ID" value="AOO16818.1"/>
    <property type="molecule type" value="Genomic_DNA"/>
</dbReference>
<sequence length="84" mass="9462">MAEASEGTILLANQSVISEQKAALIVHQDQKKTMTISKPKETKGDENSTLNLTMTLDGIETDLEELEFDDYSEIDYDLDFTVQY</sequence>
<proteinExistence type="predicted"/>
<dbReference type="EMBL" id="KX349318">
    <property type="protein sequence ID" value="AOO17464.1"/>
    <property type="molecule type" value="Genomic_DNA"/>
</dbReference>
<dbReference type="Proteomes" id="UP000223325">
    <property type="component" value="Segment"/>
</dbReference>
<evidence type="ECO:0000313" key="2">
    <source>
        <dbReference type="EMBL" id="AOO15531.1"/>
    </source>
</evidence>
<evidence type="ECO:0000313" key="6">
    <source>
        <dbReference type="EMBL" id="AOO17464.1"/>
    </source>
</evidence>
<dbReference type="Proteomes" id="UP000223608">
    <property type="component" value="Segment"/>
</dbReference>
<dbReference type="EMBL" id="KX349320">
    <property type="protein sequence ID" value="AOO17894.1"/>
    <property type="molecule type" value="Genomic_DNA"/>
</dbReference>
<evidence type="ECO:0000313" key="3">
    <source>
        <dbReference type="EMBL" id="AOO16172.1"/>
    </source>
</evidence>
<dbReference type="EMBL" id="KX349316">
    <property type="protein sequence ID" value="AOO17033.1"/>
    <property type="molecule type" value="Genomic_DNA"/>
</dbReference>
<evidence type="ECO:0000313" key="8">
    <source>
        <dbReference type="EMBL" id="AOO17894.1"/>
    </source>
</evidence>
<protein>
    <submittedName>
        <fullName evidence="3">Uncharacterized protein</fullName>
    </submittedName>
</protein>
<dbReference type="EMBL" id="KX349312">
    <property type="protein sequence ID" value="AOO16172.1"/>
    <property type="molecule type" value="Genomic_DNA"/>
</dbReference>
<evidence type="ECO:0000313" key="4">
    <source>
        <dbReference type="EMBL" id="AOO16818.1"/>
    </source>
</evidence>